<name>A0ABS5CGB5_9BACL</name>
<evidence type="ECO:0000313" key="1">
    <source>
        <dbReference type="EMBL" id="MBP3964918.1"/>
    </source>
</evidence>
<accession>A0ABS5CGB5</accession>
<organism evidence="1 2">
    <name type="scientific">Paenibacillus lignilyticus</name>
    <dbReference type="NCBI Taxonomy" id="1172615"/>
    <lineage>
        <taxon>Bacteria</taxon>
        <taxon>Bacillati</taxon>
        <taxon>Bacillota</taxon>
        <taxon>Bacilli</taxon>
        <taxon>Bacillales</taxon>
        <taxon>Paenibacillaceae</taxon>
        <taxon>Paenibacillus</taxon>
    </lineage>
</organism>
<dbReference type="Proteomes" id="UP000673394">
    <property type="component" value="Unassembled WGS sequence"/>
</dbReference>
<gene>
    <name evidence="1" type="ORF">I8J30_19525</name>
</gene>
<dbReference type="EMBL" id="JAGKSP010000008">
    <property type="protein sequence ID" value="MBP3964918.1"/>
    <property type="molecule type" value="Genomic_DNA"/>
</dbReference>
<evidence type="ECO:0000313" key="2">
    <source>
        <dbReference type="Proteomes" id="UP000673394"/>
    </source>
</evidence>
<comment type="caution">
    <text evidence="1">The sequence shown here is derived from an EMBL/GenBank/DDBJ whole genome shotgun (WGS) entry which is preliminary data.</text>
</comment>
<proteinExistence type="predicted"/>
<reference evidence="1 2" key="1">
    <citation type="submission" date="2021-04" db="EMBL/GenBank/DDBJ databases">
        <title>Paenibacillus sp. DLE-14 whole genome sequence.</title>
        <authorList>
            <person name="Ham Y.J."/>
        </authorList>
    </citation>
    <scope>NUCLEOTIDE SEQUENCE [LARGE SCALE GENOMIC DNA]</scope>
    <source>
        <strain evidence="1 2">DLE-14</strain>
    </source>
</reference>
<keyword evidence="2" id="KW-1185">Reference proteome</keyword>
<dbReference type="RefSeq" id="WP_210660938.1">
    <property type="nucleotide sequence ID" value="NZ_JAGKSP010000008.1"/>
</dbReference>
<sequence>MPNHFVFDQSNSRFFGQLTNTYVSPGINTPPDYGAAVSAREFMATFNNSSTLSILGGSVTATLQVSNPNASGRTLYVSRITGGVGVGLSLLSSFSGSLTMARAATISSPSTLTPFNTQFGNAATSVMTARSSTSAASGGTAFLSLPLNPGMFSFDYVGGLIVPENQSISITVSSSLTVAGTLTSFANISWWEA</sequence>
<protein>
    <submittedName>
        <fullName evidence="1">Uncharacterized protein</fullName>
    </submittedName>
</protein>